<comment type="caution">
    <text evidence="2">The sequence shown here is derived from an EMBL/GenBank/DDBJ whole genome shotgun (WGS) entry which is preliminary data.</text>
</comment>
<dbReference type="EMBL" id="JAWDJX010000001">
    <property type="protein sequence ID" value="KAK3059189.1"/>
    <property type="molecule type" value="Genomic_DNA"/>
</dbReference>
<feature type="chain" id="PRO_5042534765" evidence="1">
    <location>
        <begin position="20"/>
        <end position="193"/>
    </location>
</feature>
<evidence type="ECO:0000313" key="2">
    <source>
        <dbReference type="EMBL" id="KAK3059189.1"/>
    </source>
</evidence>
<proteinExistence type="predicted"/>
<name>A0AAJ0LXR9_9PEZI</name>
<evidence type="ECO:0000313" key="3">
    <source>
        <dbReference type="Proteomes" id="UP001271007"/>
    </source>
</evidence>
<evidence type="ECO:0000256" key="1">
    <source>
        <dbReference type="SAM" id="SignalP"/>
    </source>
</evidence>
<dbReference type="AlphaFoldDB" id="A0AAJ0LXR9"/>
<keyword evidence="3" id="KW-1185">Reference proteome</keyword>
<sequence length="193" mass="21937">MLAGAISWMFSHLLQVTEGLTQSVVDVISNTTTRDRIRTLLDNHQYLHRVLYITALGTIIFPRAAMRMLDTILDFLEEDLKFWQSLIESIVRQLMNPYLLAGIVFRSMSWPRFLGMLFGNCLGAVGGGQKVSERRTVRDTVSENTPTHRFGEEKVQPASMDDWEKVVAAYGRMKEMLVGDCLSVQAWMTAMSE</sequence>
<dbReference type="Proteomes" id="UP001271007">
    <property type="component" value="Unassembled WGS sequence"/>
</dbReference>
<reference evidence="2" key="1">
    <citation type="submission" date="2023-04" db="EMBL/GenBank/DDBJ databases">
        <title>Black Yeasts Isolated from many extreme environments.</title>
        <authorList>
            <person name="Coleine C."/>
            <person name="Stajich J.E."/>
            <person name="Selbmann L."/>
        </authorList>
    </citation>
    <scope>NUCLEOTIDE SEQUENCE</scope>
    <source>
        <strain evidence="2">CCFEE 5312</strain>
    </source>
</reference>
<protein>
    <submittedName>
        <fullName evidence="2">Uncharacterized protein</fullName>
    </submittedName>
</protein>
<feature type="signal peptide" evidence="1">
    <location>
        <begin position="1"/>
        <end position="19"/>
    </location>
</feature>
<keyword evidence="1" id="KW-0732">Signal</keyword>
<organism evidence="2 3">
    <name type="scientific">Extremus antarcticus</name>
    <dbReference type="NCBI Taxonomy" id="702011"/>
    <lineage>
        <taxon>Eukaryota</taxon>
        <taxon>Fungi</taxon>
        <taxon>Dikarya</taxon>
        <taxon>Ascomycota</taxon>
        <taxon>Pezizomycotina</taxon>
        <taxon>Dothideomycetes</taxon>
        <taxon>Dothideomycetidae</taxon>
        <taxon>Mycosphaerellales</taxon>
        <taxon>Extremaceae</taxon>
        <taxon>Extremus</taxon>
    </lineage>
</organism>
<accession>A0AAJ0LXR9</accession>
<gene>
    <name evidence="2" type="ORF">LTR09_000755</name>
</gene>